<protein>
    <submittedName>
        <fullName evidence="1">Uncharacterized protein</fullName>
    </submittedName>
</protein>
<reference evidence="1 2" key="2">
    <citation type="journal article" date="2017" name="Nature">
        <title>The Apostasia genome and the evolution of orchids.</title>
        <authorList>
            <person name="Zhang G.Q."/>
            <person name="Liu K.W."/>
            <person name="Li Z."/>
            <person name="Lohaus R."/>
            <person name="Hsiao Y.Y."/>
            <person name="Niu S.C."/>
            <person name="Wang J.Y."/>
            <person name="Lin Y.C."/>
            <person name="Xu Q."/>
            <person name="Chen L.J."/>
            <person name="Yoshida K."/>
            <person name="Fujiwara S."/>
            <person name="Wang Z.W."/>
            <person name="Zhang Y.Q."/>
            <person name="Mitsuda N."/>
            <person name="Wang M."/>
            <person name="Liu G.H."/>
            <person name="Pecoraro L."/>
            <person name="Huang H.X."/>
            <person name="Xiao X.J."/>
            <person name="Lin M."/>
            <person name="Wu X.Y."/>
            <person name="Wu W.L."/>
            <person name="Chen Y.Y."/>
            <person name="Chang S.B."/>
            <person name="Sakamoto S."/>
            <person name="Ohme-Takagi M."/>
            <person name="Yagi M."/>
            <person name="Zeng S.J."/>
            <person name="Shen C.Y."/>
            <person name="Yeh C.M."/>
            <person name="Luo Y.B."/>
            <person name="Tsai W.C."/>
            <person name="Van de Peer Y."/>
            <person name="Liu Z.J."/>
        </authorList>
    </citation>
    <scope>NUCLEOTIDE SEQUENCE [LARGE SCALE GENOMIC DNA]</scope>
    <source>
        <tissue evidence="1">The whole plant</tissue>
    </source>
</reference>
<proteinExistence type="predicted"/>
<keyword evidence="2" id="KW-1185">Reference proteome</keyword>
<name>A0A2I0XCR8_9ASPA</name>
<organism evidence="1 2">
    <name type="scientific">Dendrobium catenatum</name>
    <dbReference type="NCBI Taxonomy" id="906689"/>
    <lineage>
        <taxon>Eukaryota</taxon>
        <taxon>Viridiplantae</taxon>
        <taxon>Streptophyta</taxon>
        <taxon>Embryophyta</taxon>
        <taxon>Tracheophyta</taxon>
        <taxon>Spermatophyta</taxon>
        <taxon>Magnoliopsida</taxon>
        <taxon>Liliopsida</taxon>
        <taxon>Asparagales</taxon>
        <taxon>Orchidaceae</taxon>
        <taxon>Epidendroideae</taxon>
        <taxon>Malaxideae</taxon>
        <taxon>Dendrobiinae</taxon>
        <taxon>Dendrobium</taxon>
    </lineage>
</organism>
<dbReference type="Proteomes" id="UP000233837">
    <property type="component" value="Unassembled WGS sequence"/>
</dbReference>
<reference evidence="1 2" key="1">
    <citation type="journal article" date="2016" name="Sci. Rep.">
        <title>The Dendrobium catenatum Lindl. genome sequence provides insights into polysaccharide synthase, floral development and adaptive evolution.</title>
        <authorList>
            <person name="Zhang G.Q."/>
            <person name="Xu Q."/>
            <person name="Bian C."/>
            <person name="Tsai W.C."/>
            <person name="Yeh C.M."/>
            <person name="Liu K.W."/>
            <person name="Yoshida K."/>
            <person name="Zhang L.S."/>
            <person name="Chang S.B."/>
            <person name="Chen F."/>
            <person name="Shi Y."/>
            <person name="Su Y.Y."/>
            <person name="Zhang Y.Q."/>
            <person name="Chen L.J."/>
            <person name="Yin Y."/>
            <person name="Lin M."/>
            <person name="Huang H."/>
            <person name="Deng H."/>
            <person name="Wang Z.W."/>
            <person name="Zhu S.L."/>
            <person name="Zhao X."/>
            <person name="Deng C."/>
            <person name="Niu S.C."/>
            <person name="Huang J."/>
            <person name="Wang M."/>
            <person name="Liu G.H."/>
            <person name="Yang H.J."/>
            <person name="Xiao X.J."/>
            <person name="Hsiao Y.Y."/>
            <person name="Wu W.L."/>
            <person name="Chen Y.Y."/>
            <person name="Mitsuda N."/>
            <person name="Ohme-Takagi M."/>
            <person name="Luo Y.B."/>
            <person name="Van de Peer Y."/>
            <person name="Liu Z.J."/>
        </authorList>
    </citation>
    <scope>NUCLEOTIDE SEQUENCE [LARGE SCALE GENOMIC DNA]</scope>
    <source>
        <tissue evidence="1">The whole plant</tissue>
    </source>
</reference>
<dbReference type="EMBL" id="KZ501974">
    <property type="protein sequence ID" value="PKU85717.1"/>
    <property type="molecule type" value="Genomic_DNA"/>
</dbReference>
<sequence>MGLLDSKHIAIQLFNDLDYSRVFARRSYFILNCQMRIFKWTPFFDVKEESPIVLIWISFPNLRLHFFNTKVLFALGSIFGRPLKTDQATASRTRPSVARVLVEVNITKKYAKEVWVGSKTFKYLQKVKFEKVPYFCTHCKPHGHDLVDCFKLHSELKKTTNNSNGKETSRTLISLRRILFLLFRWTVSHPVLRRLVVFPLLILQVVRRWMV</sequence>
<dbReference type="AlphaFoldDB" id="A0A2I0XCR8"/>
<accession>A0A2I0XCR8</accession>
<dbReference type="PANTHER" id="PTHR31286:SF179">
    <property type="entry name" value="RNASE H TYPE-1 DOMAIN-CONTAINING PROTEIN"/>
    <property type="match status" value="1"/>
</dbReference>
<dbReference type="InterPro" id="IPR040256">
    <property type="entry name" value="At4g02000-like"/>
</dbReference>
<dbReference type="PANTHER" id="PTHR31286">
    <property type="entry name" value="GLYCINE-RICH CELL WALL STRUCTURAL PROTEIN 1.8-LIKE"/>
    <property type="match status" value="1"/>
</dbReference>
<gene>
    <name evidence="1" type="ORF">MA16_Dca018572</name>
</gene>
<dbReference type="STRING" id="906689.A0A2I0XCR8"/>
<evidence type="ECO:0000313" key="1">
    <source>
        <dbReference type="EMBL" id="PKU85717.1"/>
    </source>
</evidence>
<evidence type="ECO:0000313" key="2">
    <source>
        <dbReference type="Proteomes" id="UP000233837"/>
    </source>
</evidence>